<evidence type="ECO:0000313" key="2">
    <source>
        <dbReference type="Proteomes" id="UP000770717"/>
    </source>
</evidence>
<gene>
    <name evidence="1" type="ORF">GDO78_015157</name>
</gene>
<reference evidence="1" key="1">
    <citation type="thesis" date="2020" institute="ProQuest LLC" country="789 East Eisenhower Parkway, Ann Arbor, MI, USA">
        <title>Comparative Genomics and Chromosome Evolution.</title>
        <authorList>
            <person name="Mudd A.B."/>
        </authorList>
    </citation>
    <scope>NUCLEOTIDE SEQUENCE</scope>
    <source>
        <strain evidence="1">HN-11 Male</strain>
        <tissue evidence="1">Kidney and liver</tissue>
    </source>
</reference>
<keyword evidence="2" id="KW-1185">Reference proteome</keyword>
<dbReference type="AlphaFoldDB" id="A0A8J6BF30"/>
<dbReference type="Proteomes" id="UP000770717">
    <property type="component" value="Unassembled WGS sequence"/>
</dbReference>
<sequence>MNLYLVISQHTVIDYVYLTLTFPAFRPFIQYAEKSPTYTNNHIFHKPNICIAFCMVSDVSRIHKDLTYTNYIYTNIRH</sequence>
<organism evidence="1 2">
    <name type="scientific">Eleutherodactylus coqui</name>
    <name type="common">Puerto Rican coqui</name>
    <dbReference type="NCBI Taxonomy" id="57060"/>
    <lineage>
        <taxon>Eukaryota</taxon>
        <taxon>Metazoa</taxon>
        <taxon>Chordata</taxon>
        <taxon>Craniata</taxon>
        <taxon>Vertebrata</taxon>
        <taxon>Euteleostomi</taxon>
        <taxon>Amphibia</taxon>
        <taxon>Batrachia</taxon>
        <taxon>Anura</taxon>
        <taxon>Neobatrachia</taxon>
        <taxon>Hyloidea</taxon>
        <taxon>Eleutherodactylidae</taxon>
        <taxon>Eleutherodactylinae</taxon>
        <taxon>Eleutherodactylus</taxon>
        <taxon>Eleutherodactylus</taxon>
    </lineage>
</organism>
<accession>A0A8J6BF30</accession>
<proteinExistence type="predicted"/>
<dbReference type="EMBL" id="WNTK01014511">
    <property type="protein sequence ID" value="KAG9462000.1"/>
    <property type="molecule type" value="Genomic_DNA"/>
</dbReference>
<name>A0A8J6BF30_ELECQ</name>
<comment type="caution">
    <text evidence="1">The sequence shown here is derived from an EMBL/GenBank/DDBJ whole genome shotgun (WGS) entry which is preliminary data.</text>
</comment>
<evidence type="ECO:0000313" key="1">
    <source>
        <dbReference type="EMBL" id="KAG9462000.1"/>
    </source>
</evidence>
<protein>
    <submittedName>
        <fullName evidence="1">Uncharacterized protein</fullName>
    </submittedName>
</protein>